<dbReference type="Proteomes" id="UP000590749">
    <property type="component" value="Unassembled WGS sequence"/>
</dbReference>
<reference evidence="1 2" key="1">
    <citation type="submission" date="2020-08" db="EMBL/GenBank/DDBJ databases">
        <title>Genomic Encyclopedia of Type Strains, Phase III (KMG-III): the genomes of soil and plant-associated and newly described type strains.</title>
        <authorList>
            <person name="Whitman W."/>
        </authorList>
    </citation>
    <scope>NUCLEOTIDE SEQUENCE [LARGE SCALE GENOMIC DNA]</scope>
    <source>
        <strain evidence="1 2">CECT 3287</strain>
    </source>
</reference>
<evidence type="ECO:0000313" key="1">
    <source>
        <dbReference type="EMBL" id="MBB3092850.1"/>
    </source>
</evidence>
<gene>
    <name evidence="1" type="ORF">FHR83_000484</name>
</gene>
<proteinExistence type="predicted"/>
<name>A0A7W5AB86_9ACTN</name>
<accession>A0A7W5AB86</accession>
<evidence type="ECO:0000313" key="2">
    <source>
        <dbReference type="Proteomes" id="UP000590749"/>
    </source>
</evidence>
<comment type="caution">
    <text evidence="1">The sequence shown here is derived from an EMBL/GenBank/DDBJ whole genome shotgun (WGS) entry which is preliminary data.</text>
</comment>
<sequence>MSTPTKGAATTGGVVAERHERDVLAIFAELREERRVVDAVIDVAFELTLQRGETTRSARSDFVTWSRSVVASARSGKDPDADWSEALDTLLRGYLAIAGAADTTAGTVADRVTAVNERLGGSLTAPEQHIADLVAGVLIGSVSMWSDADGAAKKAGGGIDKSQIARADVTGAITGAAGAAVATWWSGPASGGAVTGAIVTGAVLGSAVDLVMQDNANDALEDAEPEGGRVGP</sequence>
<organism evidence="1 2">
    <name type="scientific">Actinoplanes campanulatus</name>
    <dbReference type="NCBI Taxonomy" id="113559"/>
    <lineage>
        <taxon>Bacteria</taxon>
        <taxon>Bacillati</taxon>
        <taxon>Actinomycetota</taxon>
        <taxon>Actinomycetes</taxon>
        <taxon>Micromonosporales</taxon>
        <taxon>Micromonosporaceae</taxon>
        <taxon>Actinoplanes</taxon>
    </lineage>
</organism>
<protein>
    <submittedName>
        <fullName evidence="1">Uncharacterized protein</fullName>
    </submittedName>
</protein>
<dbReference type="EMBL" id="JACHXF010000001">
    <property type="protein sequence ID" value="MBB3092850.1"/>
    <property type="molecule type" value="Genomic_DNA"/>
</dbReference>
<keyword evidence="2" id="KW-1185">Reference proteome</keyword>
<dbReference type="RefSeq" id="WP_183216043.1">
    <property type="nucleotide sequence ID" value="NZ_BMPW01000001.1"/>
</dbReference>
<dbReference type="AlphaFoldDB" id="A0A7W5AB86"/>